<keyword evidence="2" id="KW-1185">Reference proteome</keyword>
<proteinExistence type="predicted"/>
<name>A0A9Q1FSI4_SYNKA</name>
<accession>A0A9Q1FSI4</accession>
<organism evidence="1 2">
    <name type="scientific">Synaphobranchus kaupii</name>
    <name type="common">Kaup's arrowtooth eel</name>
    <dbReference type="NCBI Taxonomy" id="118154"/>
    <lineage>
        <taxon>Eukaryota</taxon>
        <taxon>Metazoa</taxon>
        <taxon>Chordata</taxon>
        <taxon>Craniata</taxon>
        <taxon>Vertebrata</taxon>
        <taxon>Euteleostomi</taxon>
        <taxon>Actinopterygii</taxon>
        <taxon>Neopterygii</taxon>
        <taxon>Teleostei</taxon>
        <taxon>Anguilliformes</taxon>
        <taxon>Synaphobranchidae</taxon>
        <taxon>Synaphobranchus</taxon>
    </lineage>
</organism>
<evidence type="ECO:0000313" key="2">
    <source>
        <dbReference type="Proteomes" id="UP001152622"/>
    </source>
</evidence>
<dbReference type="Proteomes" id="UP001152622">
    <property type="component" value="Chromosome 4"/>
</dbReference>
<comment type="caution">
    <text evidence="1">The sequence shown here is derived from an EMBL/GenBank/DDBJ whole genome shotgun (WGS) entry which is preliminary data.</text>
</comment>
<evidence type="ECO:0000313" key="1">
    <source>
        <dbReference type="EMBL" id="KAJ8365278.1"/>
    </source>
</evidence>
<dbReference type="EMBL" id="JAINUF010000004">
    <property type="protein sequence ID" value="KAJ8365278.1"/>
    <property type="molecule type" value="Genomic_DNA"/>
</dbReference>
<gene>
    <name evidence="1" type="ORF">SKAU_G00141090</name>
</gene>
<sequence>MQWLHKVSQWECEVKSSMPALYRVIAGLLLCAPSSNAGGRCIVGISSRRLLLWLQEDAGSPVTHITRHCGLMEFNPELCLPSCPVRGQGHLDGDQEASPTAYDSQVVLNTNTAAATGLQEPEALPPTKGRCTALIC</sequence>
<reference evidence="1" key="1">
    <citation type="journal article" date="2023" name="Science">
        <title>Genome structures resolve the early diversification of teleost fishes.</title>
        <authorList>
            <person name="Parey E."/>
            <person name="Louis A."/>
            <person name="Montfort J."/>
            <person name="Bouchez O."/>
            <person name="Roques C."/>
            <person name="Iampietro C."/>
            <person name="Lluch J."/>
            <person name="Castinel A."/>
            <person name="Donnadieu C."/>
            <person name="Desvignes T."/>
            <person name="Floi Bucao C."/>
            <person name="Jouanno E."/>
            <person name="Wen M."/>
            <person name="Mejri S."/>
            <person name="Dirks R."/>
            <person name="Jansen H."/>
            <person name="Henkel C."/>
            <person name="Chen W.J."/>
            <person name="Zahm M."/>
            <person name="Cabau C."/>
            <person name="Klopp C."/>
            <person name="Thompson A.W."/>
            <person name="Robinson-Rechavi M."/>
            <person name="Braasch I."/>
            <person name="Lecointre G."/>
            <person name="Bobe J."/>
            <person name="Postlethwait J.H."/>
            <person name="Berthelot C."/>
            <person name="Roest Crollius H."/>
            <person name="Guiguen Y."/>
        </authorList>
    </citation>
    <scope>NUCLEOTIDE SEQUENCE</scope>
    <source>
        <strain evidence="1">WJC10195</strain>
    </source>
</reference>
<dbReference type="AlphaFoldDB" id="A0A9Q1FSI4"/>
<protein>
    <submittedName>
        <fullName evidence="1">Uncharacterized protein</fullName>
    </submittedName>
</protein>